<reference evidence="1 2" key="1">
    <citation type="submission" date="2024-06" db="EMBL/GenBank/DDBJ databases">
        <title>The Natural Products Discovery Center: Release of the First 8490 Sequenced Strains for Exploring Actinobacteria Biosynthetic Diversity.</title>
        <authorList>
            <person name="Kalkreuter E."/>
            <person name="Kautsar S.A."/>
            <person name="Yang D."/>
            <person name="Bader C.D."/>
            <person name="Teijaro C.N."/>
            <person name="Fluegel L."/>
            <person name="Davis C.M."/>
            <person name="Simpson J.R."/>
            <person name="Lauterbach L."/>
            <person name="Steele A.D."/>
            <person name="Gui C."/>
            <person name="Meng S."/>
            <person name="Li G."/>
            <person name="Viehrig K."/>
            <person name="Ye F."/>
            <person name="Su P."/>
            <person name="Kiefer A.F."/>
            <person name="Nichols A."/>
            <person name="Cepeda A.J."/>
            <person name="Yan W."/>
            <person name="Fan B."/>
            <person name="Jiang Y."/>
            <person name="Adhikari A."/>
            <person name="Zheng C.-J."/>
            <person name="Schuster L."/>
            <person name="Cowan T.M."/>
            <person name="Smanski M.J."/>
            <person name="Chevrette M.G."/>
            <person name="De Carvalho L.P.S."/>
            <person name="Shen B."/>
        </authorList>
    </citation>
    <scope>NUCLEOTIDE SEQUENCE [LARGE SCALE GENOMIC DNA]</scope>
    <source>
        <strain evidence="1 2">NPDC050671</strain>
    </source>
</reference>
<evidence type="ECO:0000313" key="1">
    <source>
        <dbReference type="EMBL" id="MEV0362089.1"/>
    </source>
</evidence>
<dbReference type="EMBL" id="JBFAIH010000002">
    <property type="protein sequence ID" value="MEV0362089.1"/>
    <property type="molecule type" value="Genomic_DNA"/>
</dbReference>
<gene>
    <name evidence="1" type="ORF">AB0H72_05230</name>
</gene>
<dbReference type="InterPro" id="IPR011990">
    <property type="entry name" value="TPR-like_helical_dom_sf"/>
</dbReference>
<accession>A0ABV3F2Z6</accession>
<dbReference type="Proteomes" id="UP001551658">
    <property type="component" value="Unassembled WGS sequence"/>
</dbReference>
<keyword evidence="2" id="KW-1185">Reference proteome</keyword>
<organism evidence="1 2">
    <name type="scientific">Nocardia fusca</name>
    <dbReference type="NCBI Taxonomy" id="941183"/>
    <lineage>
        <taxon>Bacteria</taxon>
        <taxon>Bacillati</taxon>
        <taxon>Actinomycetota</taxon>
        <taxon>Actinomycetes</taxon>
        <taxon>Mycobacteriales</taxon>
        <taxon>Nocardiaceae</taxon>
        <taxon>Nocardia</taxon>
    </lineage>
</organism>
<dbReference type="Gene3D" id="1.25.40.10">
    <property type="entry name" value="Tetratricopeptide repeat domain"/>
    <property type="match status" value="1"/>
</dbReference>
<name>A0ABV3F2Z6_9NOCA</name>
<dbReference type="RefSeq" id="WP_357973978.1">
    <property type="nucleotide sequence ID" value="NZ_JBFAIH010000002.1"/>
</dbReference>
<sequence>MADPAAGARVDYDQALPIAPRIGDLQGRANALWGIAKTHLHAATGDSAAADTAYERAEVALTAMVGPANRTLTSLRRGTRTAARLGQPQVVRIRDEFVQLVDRSVDVEERRPWPLERKGSVFHGGLELSS</sequence>
<evidence type="ECO:0000313" key="2">
    <source>
        <dbReference type="Proteomes" id="UP001551658"/>
    </source>
</evidence>
<protein>
    <submittedName>
        <fullName evidence="1">Uncharacterized protein</fullName>
    </submittedName>
</protein>
<proteinExistence type="predicted"/>
<comment type="caution">
    <text evidence="1">The sequence shown here is derived from an EMBL/GenBank/DDBJ whole genome shotgun (WGS) entry which is preliminary data.</text>
</comment>